<reference evidence="3" key="1">
    <citation type="submission" date="2021-01" db="EMBL/GenBank/DDBJ databases">
        <title>Caligus Genome Assembly.</title>
        <authorList>
            <person name="Gallardo-Escarate C."/>
        </authorList>
    </citation>
    <scope>NUCLEOTIDE SEQUENCE [LARGE SCALE GENOMIC DNA]</scope>
</reference>
<proteinExistence type="predicted"/>
<evidence type="ECO:0000313" key="2">
    <source>
        <dbReference type="EMBL" id="QQP49995.1"/>
    </source>
</evidence>
<name>A0A7T8HI67_CALRO</name>
<dbReference type="EMBL" id="CP045896">
    <property type="protein sequence ID" value="QQP49995.1"/>
    <property type="molecule type" value="Genomic_DNA"/>
</dbReference>
<keyword evidence="3" id="KW-1185">Reference proteome</keyword>
<evidence type="ECO:0000313" key="3">
    <source>
        <dbReference type="Proteomes" id="UP000595437"/>
    </source>
</evidence>
<feature type="compositionally biased region" description="Polar residues" evidence="1">
    <location>
        <begin position="129"/>
        <end position="139"/>
    </location>
</feature>
<protein>
    <submittedName>
        <fullName evidence="2">Uncharacterized protein</fullName>
    </submittedName>
</protein>
<dbReference type="AlphaFoldDB" id="A0A7T8HI67"/>
<feature type="compositionally biased region" description="Polar residues" evidence="1">
    <location>
        <begin position="27"/>
        <end position="39"/>
    </location>
</feature>
<feature type="compositionally biased region" description="Basic residues" evidence="1">
    <location>
        <begin position="1"/>
        <end position="12"/>
    </location>
</feature>
<feature type="compositionally biased region" description="Basic residues" evidence="1">
    <location>
        <begin position="86"/>
        <end position="98"/>
    </location>
</feature>
<organism evidence="2 3">
    <name type="scientific">Caligus rogercresseyi</name>
    <name type="common">Sea louse</name>
    <dbReference type="NCBI Taxonomy" id="217165"/>
    <lineage>
        <taxon>Eukaryota</taxon>
        <taxon>Metazoa</taxon>
        <taxon>Ecdysozoa</taxon>
        <taxon>Arthropoda</taxon>
        <taxon>Crustacea</taxon>
        <taxon>Multicrustacea</taxon>
        <taxon>Hexanauplia</taxon>
        <taxon>Copepoda</taxon>
        <taxon>Siphonostomatoida</taxon>
        <taxon>Caligidae</taxon>
        <taxon>Caligus</taxon>
    </lineage>
</organism>
<dbReference type="Proteomes" id="UP000595437">
    <property type="component" value="Chromosome 7"/>
</dbReference>
<sequence>MKRGGRSRKATHRFGIDDVPLMCTPSPVRSSNVKSSASKGGSGIRRNLFTPEGGADENKARRASLRRTKLQDSDEDDPELDEDFHIRRKRTTRKKPKKRVLTMMEVDEPVETIVDGFGDASKEDEEQKSQGILPSSIGP</sequence>
<feature type="region of interest" description="Disordered" evidence="1">
    <location>
        <begin position="116"/>
        <end position="139"/>
    </location>
</feature>
<gene>
    <name evidence="2" type="ORF">FKW44_010842</name>
</gene>
<feature type="compositionally biased region" description="Acidic residues" evidence="1">
    <location>
        <begin position="73"/>
        <end position="82"/>
    </location>
</feature>
<feature type="region of interest" description="Disordered" evidence="1">
    <location>
        <begin position="1"/>
        <end position="98"/>
    </location>
</feature>
<accession>A0A7T8HI67</accession>
<evidence type="ECO:0000256" key="1">
    <source>
        <dbReference type="SAM" id="MobiDB-lite"/>
    </source>
</evidence>